<dbReference type="Pfam" id="PF14276">
    <property type="entry name" value="DUF4363"/>
    <property type="match status" value="1"/>
</dbReference>
<evidence type="ECO:0000313" key="1">
    <source>
        <dbReference type="EMBL" id="AOT71365.1"/>
    </source>
</evidence>
<gene>
    <name evidence="1" type="ORF">Gferi_18480</name>
</gene>
<reference evidence="1 2" key="1">
    <citation type="submission" date="2016-09" db="EMBL/GenBank/DDBJ databases">
        <title>Genomic analysis reveals versatility of anaerobic energy metabolism of Geosporobacter ferrireducens IRF9 of phylum Firmicutes.</title>
        <authorList>
            <person name="Kim S.-J."/>
        </authorList>
    </citation>
    <scope>NUCLEOTIDE SEQUENCE [LARGE SCALE GENOMIC DNA]</scope>
    <source>
        <strain evidence="1 2">IRF9</strain>
    </source>
</reference>
<dbReference type="AlphaFoldDB" id="A0A1D8GKB9"/>
<dbReference type="Proteomes" id="UP000095743">
    <property type="component" value="Chromosome"/>
</dbReference>
<organism evidence="1 2">
    <name type="scientific">Geosporobacter ferrireducens</name>
    <dbReference type="NCBI Taxonomy" id="1424294"/>
    <lineage>
        <taxon>Bacteria</taxon>
        <taxon>Bacillati</taxon>
        <taxon>Bacillota</taxon>
        <taxon>Clostridia</taxon>
        <taxon>Peptostreptococcales</taxon>
        <taxon>Thermotaleaceae</taxon>
        <taxon>Geosporobacter</taxon>
    </lineage>
</organism>
<name>A0A1D8GKB9_9FIRM</name>
<dbReference type="KEGG" id="gfe:Gferi_18480"/>
<sequence length="126" mass="14702">MKTFIATSVAVLLIITGWFFLYQLVERQTADFVENLNQLAAVLNVEDWESAARDFKEIRTKWHGTRNTWTIFLHHHEIDNIDLSMARTVQYIETKNKPLSLAEMEALKQLFHIVKENEAVTLTNIL</sequence>
<dbReference type="EMBL" id="CP017269">
    <property type="protein sequence ID" value="AOT71365.1"/>
    <property type="molecule type" value="Genomic_DNA"/>
</dbReference>
<evidence type="ECO:0000313" key="2">
    <source>
        <dbReference type="Proteomes" id="UP000095743"/>
    </source>
</evidence>
<protein>
    <recommendedName>
        <fullName evidence="3">DUF4363 domain-containing protein</fullName>
    </recommendedName>
</protein>
<keyword evidence="2" id="KW-1185">Reference proteome</keyword>
<accession>A0A1D8GKB9</accession>
<dbReference type="OrthoDB" id="3034917at2"/>
<evidence type="ECO:0008006" key="3">
    <source>
        <dbReference type="Google" id="ProtNLM"/>
    </source>
</evidence>
<dbReference type="RefSeq" id="WP_069979115.1">
    <property type="nucleotide sequence ID" value="NZ_CP017269.1"/>
</dbReference>
<proteinExistence type="predicted"/>
<dbReference type="STRING" id="1424294.Gferi_18480"/>
<dbReference type="InterPro" id="IPR025373">
    <property type="entry name" value="DUF4363"/>
</dbReference>